<gene>
    <name evidence="3" type="ORF">ACHAWU_002632</name>
</gene>
<dbReference type="AlphaFoldDB" id="A0ABD3LZN4"/>
<dbReference type="Pfam" id="PF10032">
    <property type="entry name" value="Pho88"/>
    <property type="match status" value="1"/>
</dbReference>
<dbReference type="PANTHER" id="PTHR28112">
    <property type="entry name" value="SRP-INDEPENDENT TARGETING PROTEIN 3"/>
    <property type="match status" value="1"/>
</dbReference>
<feature type="compositionally biased region" description="Low complexity" evidence="1">
    <location>
        <begin position="176"/>
        <end position="199"/>
    </location>
</feature>
<feature type="region of interest" description="Disordered" evidence="1">
    <location>
        <begin position="1"/>
        <end position="22"/>
    </location>
</feature>
<keyword evidence="2" id="KW-0812">Transmembrane</keyword>
<dbReference type="Proteomes" id="UP001530293">
    <property type="component" value="Unassembled WGS sequence"/>
</dbReference>
<dbReference type="EMBL" id="JALLBG020000315">
    <property type="protein sequence ID" value="KAL3756053.1"/>
    <property type="molecule type" value="Genomic_DNA"/>
</dbReference>
<sequence>MVADGTPYSRHHQPSSASASWQKKKQSPTILLRFMAMATTAVLIQYSASCRVFPIAEAKVHHLPLLPSSVGASGAAAGARVVAAEERYGIVSPTLSAFFVPRRRSSKSVLSVRHRQHMHDVMVKIRGGVVEDNTDSDEEDEMEDNAEVEEREEESSDDEYDSEEEEEEDDDDEEVVQQVKQTSSSLLKSSMLSKSSSQKKSGEISTSIEYDTLLTPPAMQQLFITIGVMLLSNRIDILDAKAVRITRIAFVSYIIVVQMFLLYVRLKAKSMNDRTPVMISSPLVSLLPAAVTGGGGAGGGGNSMVKTLADQVLSTQTTILEYDLKQAKQMNGSLLFPMIFNYFLHFKMKQVQPLIMQTATGMMNLVYSPLFQVYVLGRNLERPFKQPTNPMMDALQQQQQQEQDEEGEGEVDDSAVVEDVEEEGEDGEDEEGEENDEEDENDDDEYDNSDDE</sequence>
<evidence type="ECO:0000256" key="2">
    <source>
        <dbReference type="SAM" id="Phobius"/>
    </source>
</evidence>
<protein>
    <submittedName>
        <fullName evidence="3">Uncharacterized protein</fullName>
    </submittedName>
</protein>
<proteinExistence type="predicted"/>
<dbReference type="InterPro" id="IPR012098">
    <property type="entry name" value="SND3_fun"/>
</dbReference>
<evidence type="ECO:0000256" key="1">
    <source>
        <dbReference type="SAM" id="MobiDB-lite"/>
    </source>
</evidence>
<accession>A0ABD3LZN4</accession>
<organism evidence="3 4">
    <name type="scientific">Discostella pseudostelligera</name>
    <dbReference type="NCBI Taxonomy" id="259834"/>
    <lineage>
        <taxon>Eukaryota</taxon>
        <taxon>Sar</taxon>
        <taxon>Stramenopiles</taxon>
        <taxon>Ochrophyta</taxon>
        <taxon>Bacillariophyta</taxon>
        <taxon>Coscinodiscophyceae</taxon>
        <taxon>Thalassiosirophycidae</taxon>
        <taxon>Stephanodiscales</taxon>
        <taxon>Stephanodiscaceae</taxon>
        <taxon>Discostella</taxon>
    </lineage>
</organism>
<keyword evidence="4" id="KW-1185">Reference proteome</keyword>
<keyword evidence="2" id="KW-1133">Transmembrane helix</keyword>
<dbReference type="PANTHER" id="PTHR28112:SF1">
    <property type="entry name" value="SRP-INDEPENDENT TARGETING PROTEIN 3"/>
    <property type="match status" value="1"/>
</dbReference>
<feature type="compositionally biased region" description="Acidic residues" evidence="1">
    <location>
        <begin position="402"/>
        <end position="452"/>
    </location>
</feature>
<evidence type="ECO:0000313" key="4">
    <source>
        <dbReference type="Proteomes" id="UP001530293"/>
    </source>
</evidence>
<feature type="transmembrane region" description="Helical" evidence="2">
    <location>
        <begin position="354"/>
        <end position="376"/>
    </location>
</feature>
<comment type="caution">
    <text evidence="3">The sequence shown here is derived from an EMBL/GenBank/DDBJ whole genome shotgun (WGS) entry which is preliminary data.</text>
</comment>
<reference evidence="3 4" key="1">
    <citation type="submission" date="2024-10" db="EMBL/GenBank/DDBJ databases">
        <title>Updated reference genomes for cyclostephanoid diatoms.</title>
        <authorList>
            <person name="Roberts W.R."/>
            <person name="Alverson A.J."/>
        </authorList>
    </citation>
    <scope>NUCLEOTIDE SEQUENCE [LARGE SCALE GENOMIC DNA]</scope>
    <source>
        <strain evidence="3 4">AJA232-27</strain>
    </source>
</reference>
<keyword evidence="2" id="KW-0472">Membrane</keyword>
<evidence type="ECO:0000313" key="3">
    <source>
        <dbReference type="EMBL" id="KAL3756053.1"/>
    </source>
</evidence>
<feature type="region of interest" description="Disordered" evidence="1">
    <location>
        <begin position="385"/>
        <end position="452"/>
    </location>
</feature>
<feature type="region of interest" description="Disordered" evidence="1">
    <location>
        <begin position="125"/>
        <end position="201"/>
    </location>
</feature>
<feature type="compositionally biased region" description="Acidic residues" evidence="1">
    <location>
        <begin position="132"/>
        <end position="175"/>
    </location>
</feature>
<name>A0ABD3LZN4_9STRA</name>
<feature type="transmembrane region" description="Helical" evidence="2">
    <location>
        <begin position="245"/>
        <end position="264"/>
    </location>
</feature>